<dbReference type="SUPFAM" id="SSF54593">
    <property type="entry name" value="Glyoxalase/Bleomycin resistance protein/Dihydroxybiphenyl dioxygenase"/>
    <property type="match status" value="1"/>
</dbReference>
<dbReference type="PANTHER" id="PTHR40265:SF1">
    <property type="entry name" value="GLYOXALASE-LIKE DOMAIN-CONTAINING PROTEIN"/>
    <property type="match status" value="1"/>
</dbReference>
<feature type="domain" description="VOC" evidence="1">
    <location>
        <begin position="7"/>
        <end position="145"/>
    </location>
</feature>
<organism evidence="2 3">
    <name type="scientific">Aliirhizobium smilacinae</name>
    <dbReference type="NCBI Taxonomy" id="1395944"/>
    <lineage>
        <taxon>Bacteria</taxon>
        <taxon>Pseudomonadati</taxon>
        <taxon>Pseudomonadota</taxon>
        <taxon>Alphaproteobacteria</taxon>
        <taxon>Hyphomicrobiales</taxon>
        <taxon>Rhizobiaceae</taxon>
        <taxon>Aliirhizobium</taxon>
    </lineage>
</organism>
<dbReference type="OrthoDB" id="9812467at2"/>
<name>A0A5C4XG93_9HYPH</name>
<dbReference type="EMBL" id="VDMN01000005">
    <property type="protein sequence ID" value="TNM61660.1"/>
    <property type="molecule type" value="Genomic_DNA"/>
</dbReference>
<gene>
    <name evidence="2" type="ORF">FHP24_20580</name>
</gene>
<evidence type="ECO:0000313" key="3">
    <source>
        <dbReference type="Proteomes" id="UP000311605"/>
    </source>
</evidence>
<accession>A0A5C4XG93</accession>
<dbReference type="Pfam" id="PF13468">
    <property type="entry name" value="Glyoxalase_3"/>
    <property type="match status" value="1"/>
</dbReference>
<evidence type="ECO:0000259" key="1">
    <source>
        <dbReference type="PROSITE" id="PS51819"/>
    </source>
</evidence>
<dbReference type="RefSeq" id="WP_139678108.1">
    <property type="nucleotide sequence ID" value="NZ_VDMN01000005.1"/>
</dbReference>
<reference evidence="2 3" key="1">
    <citation type="submission" date="2019-06" db="EMBL/GenBank/DDBJ databases">
        <title>The draft genome of Rhizobium smilacinae PTYR-5.</title>
        <authorList>
            <person name="Liu L."/>
            <person name="Li L."/>
            <person name="Zhang X."/>
        </authorList>
    </citation>
    <scope>NUCLEOTIDE SEQUENCE [LARGE SCALE GENOMIC DNA]</scope>
    <source>
        <strain evidence="2 3">PTYR-5</strain>
    </source>
</reference>
<comment type="caution">
    <text evidence="2">The sequence shown here is derived from an EMBL/GenBank/DDBJ whole genome shotgun (WGS) entry which is preliminary data.</text>
</comment>
<dbReference type="PANTHER" id="PTHR40265">
    <property type="entry name" value="BLL2707 PROTEIN"/>
    <property type="match status" value="1"/>
</dbReference>
<dbReference type="InterPro" id="IPR025870">
    <property type="entry name" value="Glyoxalase-like_dom"/>
</dbReference>
<dbReference type="InterPro" id="IPR037523">
    <property type="entry name" value="VOC_core"/>
</dbReference>
<evidence type="ECO:0000313" key="2">
    <source>
        <dbReference type="EMBL" id="TNM61660.1"/>
    </source>
</evidence>
<proteinExistence type="predicted"/>
<sequence>MTHPVLGVDHSYLLVDDLDASAERYRRLGFTLSPRGLHSPQKGTGNYTIIFQNDYLELLGVVAETELNAAQRKTLATYGEGLHAIANRTANADAAKPALAELGIGTGEVSAFSRPLPLPGGGEGITSFRTLGFDPNDVPLGHFFLCQHETRDMVWRPELQDHANGAVSLGGIIGVSDDPRRTAETYARFYAAGRIEEAQGGFRVETGEGSAPLFFFDPAAITALYPGLDIGKTPSNGFAVLRVRVRDTERTASVLSGQGIPFIKTSTGSIAVAPADASGAVVEFI</sequence>
<dbReference type="AlphaFoldDB" id="A0A5C4XG93"/>
<keyword evidence="3" id="KW-1185">Reference proteome</keyword>
<protein>
    <submittedName>
        <fullName evidence="2">VOC family protein</fullName>
    </submittedName>
</protein>
<dbReference type="InterPro" id="IPR029068">
    <property type="entry name" value="Glyas_Bleomycin-R_OHBP_Dase"/>
</dbReference>
<dbReference type="PROSITE" id="PS51819">
    <property type="entry name" value="VOC"/>
    <property type="match status" value="1"/>
</dbReference>
<dbReference type="Gene3D" id="3.10.180.10">
    <property type="entry name" value="2,3-Dihydroxybiphenyl 1,2-Dioxygenase, domain 1"/>
    <property type="match status" value="1"/>
</dbReference>
<dbReference type="Proteomes" id="UP000311605">
    <property type="component" value="Unassembled WGS sequence"/>
</dbReference>